<dbReference type="PROSITE" id="PS51029">
    <property type="entry name" value="MADF"/>
    <property type="match status" value="2"/>
</dbReference>
<protein>
    <recommendedName>
        <fullName evidence="2">MADF domain-containing protein</fullName>
    </recommendedName>
</protein>
<evidence type="ECO:0000259" key="2">
    <source>
        <dbReference type="PROSITE" id="PS51029"/>
    </source>
</evidence>
<dbReference type="VEuPathDB" id="VectorBase:MDOMA2_000479"/>
<evidence type="ECO:0000256" key="1">
    <source>
        <dbReference type="SAM" id="MobiDB-lite"/>
    </source>
</evidence>
<dbReference type="PANTHER" id="PTHR21505">
    <property type="entry name" value="MADF DOMAIN-CONTAINING PROTEIN-RELATED"/>
    <property type="match status" value="1"/>
</dbReference>
<dbReference type="KEGG" id="mde:101891398"/>
<evidence type="ECO:0000313" key="3">
    <source>
        <dbReference type="EnsemblMetazoa" id="MDOA004282-PA"/>
    </source>
</evidence>
<gene>
    <name evidence="3" type="primary">101891398</name>
</gene>
<dbReference type="VEuPathDB" id="VectorBase:MDOA004282"/>
<dbReference type="InterPro" id="IPR006578">
    <property type="entry name" value="MADF-dom"/>
</dbReference>
<name>A0A1I8MF62_MUSDO</name>
<dbReference type="AlphaFoldDB" id="A0A1I8MF62"/>
<dbReference type="eggNOG" id="ENOG502RTJF">
    <property type="taxonomic scope" value="Eukaryota"/>
</dbReference>
<dbReference type="SMART" id="SM00595">
    <property type="entry name" value="MADF"/>
    <property type="match status" value="2"/>
</dbReference>
<dbReference type="EnsemblMetazoa" id="MDOA004282-RA">
    <property type="protein sequence ID" value="MDOA004282-PA"/>
    <property type="gene ID" value="MDOA004282"/>
</dbReference>
<reference evidence="3" key="1">
    <citation type="submission" date="2020-05" db="UniProtKB">
        <authorList>
            <consortium name="EnsemblMetazoa"/>
        </authorList>
    </citation>
    <scope>IDENTIFICATION</scope>
    <source>
        <strain evidence="3">Aabys</strain>
    </source>
</reference>
<dbReference type="Pfam" id="PF10545">
    <property type="entry name" value="MADF_DNA_bdg"/>
    <property type="match status" value="2"/>
</dbReference>
<organism evidence="3">
    <name type="scientific">Musca domestica</name>
    <name type="common">House fly</name>
    <dbReference type="NCBI Taxonomy" id="7370"/>
    <lineage>
        <taxon>Eukaryota</taxon>
        <taxon>Metazoa</taxon>
        <taxon>Ecdysozoa</taxon>
        <taxon>Arthropoda</taxon>
        <taxon>Hexapoda</taxon>
        <taxon>Insecta</taxon>
        <taxon>Pterygota</taxon>
        <taxon>Neoptera</taxon>
        <taxon>Endopterygota</taxon>
        <taxon>Diptera</taxon>
        <taxon>Brachycera</taxon>
        <taxon>Muscomorpha</taxon>
        <taxon>Muscoidea</taxon>
        <taxon>Muscidae</taxon>
        <taxon>Musca</taxon>
    </lineage>
</organism>
<sequence length="428" mass="50482">MKTNNRKKRVYWHRVLITKLIELYEQHECLYNENHKNYNNRIERLKAHRNMLRELQVIEPHLRLPNVRSRISAIRSQYANQLALMESMESAGKTFESKLWYFPKLSYLRDYIKAAPLDEKNSPQYDDDHDSNDGGESFYRELKRRRFRSKNRNWDLFVTEQFIQLLKEHPCLYDEQHPDYGDYEKRTVARKIILEEIKNVLPDATITDVIAKIKTLRDQYIREKNCKALAEKNNEKYVPRLGWFDQLSFMNVSKQRRITSKTKVEVPPEDMEDEYNNNNVDESSDATTLELEDIVDNNSFDANVADMTTEDVDDAHDIESSLFRSETNTLFNEPVSNGCSEANVRLEVVENYDWLGRLLTSQVHEISPTLRSDFAWDVQCLIRKYILKSKNPGAELEKEEAGKTEMPFESRNIVLPRSSNMTLNISFI</sequence>
<feature type="region of interest" description="Disordered" evidence="1">
    <location>
        <begin position="260"/>
        <end position="281"/>
    </location>
</feature>
<feature type="domain" description="MADF" evidence="2">
    <location>
        <begin position="161"/>
        <end position="255"/>
    </location>
</feature>
<dbReference type="OrthoDB" id="8881252at2759"/>
<dbReference type="PANTHER" id="PTHR21505:SF12">
    <property type="entry name" value="MADF DOMAIN-CONTAINING PROTEIN-RELATED"/>
    <property type="match status" value="1"/>
</dbReference>
<proteinExistence type="predicted"/>
<accession>A0A1I8MF62</accession>
<feature type="domain" description="MADF" evidence="2">
    <location>
        <begin position="19"/>
        <end position="113"/>
    </location>
</feature>
<dbReference type="RefSeq" id="XP_005181127.3">
    <property type="nucleotide sequence ID" value="XM_005181070.4"/>
</dbReference>